<evidence type="ECO:0000313" key="1">
    <source>
        <dbReference type="EMBL" id="MPM76084.1"/>
    </source>
</evidence>
<accession>A0A645CGM1</accession>
<organism evidence="1">
    <name type="scientific">bioreactor metagenome</name>
    <dbReference type="NCBI Taxonomy" id="1076179"/>
    <lineage>
        <taxon>unclassified sequences</taxon>
        <taxon>metagenomes</taxon>
        <taxon>ecological metagenomes</taxon>
    </lineage>
</organism>
<reference evidence="1" key="1">
    <citation type="submission" date="2019-08" db="EMBL/GenBank/DDBJ databases">
        <authorList>
            <person name="Kucharzyk K."/>
            <person name="Murdoch R.W."/>
            <person name="Higgins S."/>
            <person name="Loffler F."/>
        </authorList>
    </citation>
    <scope>NUCLEOTIDE SEQUENCE</scope>
</reference>
<dbReference type="AlphaFoldDB" id="A0A645CGM1"/>
<sequence length="118" mass="13261">MVAEDVDPAEFARALRDHRGDFSRLQQLAAHKAGFGPQGAAFCEHRLRRFRVPAGDRHARPAGGEGARQLAADAAGPTRDEDAFFREIHHLFIVHKMYLWPLLGYGYFTSKSTKKRSV</sequence>
<protein>
    <submittedName>
        <fullName evidence="1">Uncharacterized protein</fullName>
    </submittedName>
</protein>
<proteinExistence type="predicted"/>
<name>A0A645CGM1_9ZZZZ</name>
<dbReference type="EMBL" id="VSSQ01027058">
    <property type="protein sequence ID" value="MPM76084.1"/>
    <property type="molecule type" value="Genomic_DNA"/>
</dbReference>
<gene>
    <name evidence="1" type="ORF">SDC9_123079</name>
</gene>
<comment type="caution">
    <text evidence="1">The sequence shown here is derived from an EMBL/GenBank/DDBJ whole genome shotgun (WGS) entry which is preliminary data.</text>
</comment>